<sequence>MPTDRGDANEKASDANSMDPNKKTTSADDHKNDVVQPLPTGMPPWHSMTFLATMLSVTIPFLPSSEELDDLSTVETWTHRVYPGLVSLKGLALIRLGTAFVALGLTFYLACINEGWDVHPNYKPHTKLRRDVCVRLQGIGTLCPFTSWCWTMFGVGFLTRGLVALAACLVEEGGDVLGFAPDEAQRALLEKHVLQNRALLRTTMVLWEMSAPLAMLVSCVVKYSIWPQVVKGGKPHNLAGIRNQLQHNCNSIFSLLEVTVLGGIPVVFSHLSMATFMGVVYILFTWTMATAYFGDSHDKGPQYIYWFMDPTLGNASTAALAVLAFVMTFFYALFAVLTGAFLDATNPGIVANTLVLLLGSLAVCRFRD</sequence>
<proteinExistence type="predicted"/>
<evidence type="ECO:0000313" key="3">
    <source>
        <dbReference type="EMBL" id="VEU44306.1"/>
    </source>
</evidence>
<keyword evidence="2" id="KW-1133">Transmembrane helix</keyword>
<feature type="transmembrane region" description="Helical" evidence="2">
    <location>
        <begin position="315"/>
        <end position="342"/>
    </location>
</feature>
<dbReference type="Proteomes" id="UP000291116">
    <property type="component" value="Unassembled WGS sequence"/>
</dbReference>
<dbReference type="PANTHER" id="PTHR12242">
    <property type="entry name" value="OS02G0130600 PROTEIN-RELATED"/>
    <property type="match status" value="1"/>
</dbReference>
<feature type="transmembrane region" description="Helical" evidence="2">
    <location>
        <begin position="92"/>
        <end position="111"/>
    </location>
</feature>
<feature type="transmembrane region" description="Helical" evidence="2">
    <location>
        <begin position="204"/>
        <end position="226"/>
    </location>
</feature>
<evidence type="ECO:0000256" key="2">
    <source>
        <dbReference type="SAM" id="Phobius"/>
    </source>
</evidence>
<accession>A0A448ZQK6</accession>
<gene>
    <name evidence="3" type="ORF">PSNMU_V1.4_AUG-EV-PASAV3_0114030</name>
</gene>
<dbReference type="EMBL" id="CAACVS010000637">
    <property type="protein sequence ID" value="VEU44306.1"/>
    <property type="molecule type" value="Genomic_DNA"/>
</dbReference>
<feature type="transmembrane region" description="Helical" evidence="2">
    <location>
        <begin position="132"/>
        <end position="153"/>
    </location>
</feature>
<feature type="compositionally biased region" description="Basic and acidic residues" evidence="1">
    <location>
        <begin position="1"/>
        <end position="13"/>
    </location>
</feature>
<name>A0A448ZQK6_9STRA</name>
<keyword evidence="4" id="KW-1185">Reference proteome</keyword>
<dbReference type="PANTHER" id="PTHR12242:SF1">
    <property type="entry name" value="MYND-TYPE DOMAIN-CONTAINING PROTEIN"/>
    <property type="match status" value="1"/>
</dbReference>
<dbReference type="OrthoDB" id="43188at2759"/>
<evidence type="ECO:0000313" key="4">
    <source>
        <dbReference type="Proteomes" id="UP000291116"/>
    </source>
</evidence>
<reference evidence="3 4" key="1">
    <citation type="submission" date="2019-01" db="EMBL/GenBank/DDBJ databases">
        <authorList>
            <person name="Ferrante I. M."/>
        </authorList>
    </citation>
    <scope>NUCLEOTIDE SEQUENCE [LARGE SCALE GENOMIC DNA]</scope>
    <source>
        <strain evidence="3 4">B856</strain>
    </source>
</reference>
<organism evidence="3 4">
    <name type="scientific">Pseudo-nitzschia multistriata</name>
    <dbReference type="NCBI Taxonomy" id="183589"/>
    <lineage>
        <taxon>Eukaryota</taxon>
        <taxon>Sar</taxon>
        <taxon>Stramenopiles</taxon>
        <taxon>Ochrophyta</taxon>
        <taxon>Bacillariophyta</taxon>
        <taxon>Bacillariophyceae</taxon>
        <taxon>Bacillariophycidae</taxon>
        <taxon>Bacillariales</taxon>
        <taxon>Bacillariaceae</taxon>
        <taxon>Pseudo-nitzschia</taxon>
    </lineage>
</organism>
<keyword evidence="2" id="KW-0812">Transmembrane</keyword>
<dbReference type="AlphaFoldDB" id="A0A448ZQK6"/>
<keyword evidence="2" id="KW-0472">Membrane</keyword>
<protein>
    <submittedName>
        <fullName evidence="3">Uncharacterized protein</fullName>
    </submittedName>
</protein>
<evidence type="ECO:0000256" key="1">
    <source>
        <dbReference type="SAM" id="MobiDB-lite"/>
    </source>
</evidence>
<feature type="transmembrane region" description="Helical" evidence="2">
    <location>
        <begin position="274"/>
        <end position="294"/>
    </location>
</feature>
<feature type="transmembrane region" description="Helical" evidence="2">
    <location>
        <begin position="348"/>
        <end position="366"/>
    </location>
</feature>
<feature type="region of interest" description="Disordered" evidence="1">
    <location>
        <begin position="1"/>
        <end position="34"/>
    </location>
</feature>
<dbReference type="GO" id="GO:0016020">
    <property type="term" value="C:membrane"/>
    <property type="evidence" value="ECO:0007669"/>
    <property type="project" value="TreeGrafter"/>
</dbReference>
<feature type="transmembrane region" description="Helical" evidence="2">
    <location>
        <begin position="247"/>
        <end position="268"/>
    </location>
</feature>
<feature type="compositionally biased region" description="Basic and acidic residues" evidence="1">
    <location>
        <begin position="20"/>
        <end position="33"/>
    </location>
</feature>